<dbReference type="InterPro" id="IPR020536">
    <property type="entry name" value="ThiI_AANH"/>
</dbReference>
<evidence type="ECO:0000256" key="12">
    <source>
        <dbReference type="ARBA" id="ARBA00058382"/>
    </source>
</evidence>
<dbReference type="STRING" id="1042163.BRLA_c038690"/>
<comment type="similarity">
    <text evidence="13 19">Belongs to the ThiI family.</text>
</comment>
<dbReference type="InterPro" id="IPR003720">
    <property type="entry name" value="tRNA_STrfase"/>
</dbReference>
<dbReference type="SUPFAM" id="SSF143437">
    <property type="entry name" value="THUMP domain-like"/>
    <property type="match status" value="1"/>
</dbReference>
<dbReference type="InterPro" id="IPR054173">
    <property type="entry name" value="ThiI_fer"/>
</dbReference>
<dbReference type="PROSITE" id="PS51165">
    <property type="entry name" value="THUMP"/>
    <property type="match status" value="1"/>
</dbReference>
<proteinExistence type="inferred from homology"/>
<evidence type="ECO:0000256" key="19">
    <source>
        <dbReference type="HAMAP-Rule" id="MF_00021"/>
    </source>
</evidence>
<dbReference type="UniPathway" id="UPA00060"/>
<keyword evidence="22" id="KW-1185">Reference proteome</keyword>
<evidence type="ECO:0000256" key="6">
    <source>
        <dbReference type="ARBA" id="ARBA00022741"/>
    </source>
</evidence>
<keyword evidence="5 19" id="KW-0808">Transferase</keyword>
<evidence type="ECO:0000256" key="17">
    <source>
        <dbReference type="ARBA" id="ARBA00077849"/>
    </source>
</evidence>
<feature type="binding site" evidence="19">
    <location>
        <position position="287"/>
    </location>
    <ligand>
        <name>ATP</name>
        <dbReference type="ChEBI" id="CHEBI:30616"/>
    </ligand>
</feature>
<evidence type="ECO:0000256" key="2">
    <source>
        <dbReference type="ARBA" id="ARBA00004948"/>
    </source>
</evidence>
<keyword evidence="4 19" id="KW-0820">tRNA-binding</keyword>
<dbReference type="InterPro" id="IPR050102">
    <property type="entry name" value="tRNA_sulfurtransferase_ThiI"/>
</dbReference>
<comment type="catalytic activity">
    <reaction evidence="11 19">
        <text>[ThiS sulfur-carrier protein]-C-terminal Gly-Gly-AMP + S-sulfanyl-L-cysteinyl-[cysteine desulfurase] + AH2 = [ThiS sulfur-carrier protein]-C-terminal-Gly-aminoethanethioate + L-cysteinyl-[cysteine desulfurase] + A + AMP + 2 H(+)</text>
        <dbReference type="Rhea" id="RHEA:43340"/>
        <dbReference type="Rhea" id="RHEA-COMP:12157"/>
        <dbReference type="Rhea" id="RHEA-COMP:12158"/>
        <dbReference type="Rhea" id="RHEA-COMP:12910"/>
        <dbReference type="Rhea" id="RHEA-COMP:19908"/>
        <dbReference type="ChEBI" id="CHEBI:13193"/>
        <dbReference type="ChEBI" id="CHEBI:15378"/>
        <dbReference type="ChEBI" id="CHEBI:17499"/>
        <dbReference type="ChEBI" id="CHEBI:29950"/>
        <dbReference type="ChEBI" id="CHEBI:61963"/>
        <dbReference type="ChEBI" id="CHEBI:90618"/>
        <dbReference type="ChEBI" id="CHEBI:232372"/>
        <dbReference type="ChEBI" id="CHEBI:456215"/>
    </reaction>
</comment>
<dbReference type="InterPro" id="IPR049961">
    <property type="entry name" value="ThiI_N"/>
</dbReference>
<gene>
    <name evidence="19" type="primary">thiI</name>
    <name evidence="21" type="ORF">BRLA_c038690</name>
</gene>
<dbReference type="PANTHER" id="PTHR43209:SF1">
    <property type="entry name" value="TRNA SULFURTRANSFERASE"/>
    <property type="match status" value="1"/>
</dbReference>
<evidence type="ECO:0000256" key="13">
    <source>
        <dbReference type="ARBA" id="ARBA00061472"/>
    </source>
</evidence>
<dbReference type="HAMAP" id="MF_00021">
    <property type="entry name" value="ThiI"/>
    <property type="match status" value="1"/>
</dbReference>
<feature type="binding site" evidence="19">
    <location>
        <position position="296"/>
    </location>
    <ligand>
        <name>ATP</name>
        <dbReference type="ChEBI" id="CHEBI:30616"/>
    </ligand>
</feature>
<name>A0A075R669_BRELA</name>
<evidence type="ECO:0000256" key="4">
    <source>
        <dbReference type="ARBA" id="ARBA00022555"/>
    </source>
</evidence>
<dbReference type="Proteomes" id="UP000005850">
    <property type="component" value="Chromosome"/>
</dbReference>
<dbReference type="GO" id="GO:0140741">
    <property type="term" value="F:tRNA-uracil-4 sulfurtransferase activity"/>
    <property type="evidence" value="ECO:0007669"/>
    <property type="project" value="UniProtKB-EC"/>
</dbReference>
<feature type="domain" description="THUMP" evidence="20">
    <location>
        <begin position="60"/>
        <end position="165"/>
    </location>
</feature>
<feature type="binding site" evidence="19">
    <location>
        <begin position="208"/>
        <end position="209"/>
    </location>
    <ligand>
        <name>ATP</name>
        <dbReference type="ChEBI" id="CHEBI:30616"/>
    </ligand>
</feature>
<dbReference type="EC" id="2.8.1.4" evidence="14 19"/>
<dbReference type="NCBIfam" id="TIGR00342">
    <property type="entry name" value="tRNA uracil 4-sulfurtransferase ThiI"/>
    <property type="match status" value="1"/>
</dbReference>
<dbReference type="PANTHER" id="PTHR43209">
    <property type="entry name" value="TRNA SULFURTRANSFERASE"/>
    <property type="match status" value="1"/>
</dbReference>
<evidence type="ECO:0000256" key="8">
    <source>
        <dbReference type="ARBA" id="ARBA00022884"/>
    </source>
</evidence>
<dbReference type="Pfam" id="PF02926">
    <property type="entry name" value="THUMP"/>
    <property type="match status" value="1"/>
</dbReference>
<evidence type="ECO:0000313" key="22">
    <source>
        <dbReference type="Proteomes" id="UP000005850"/>
    </source>
</evidence>
<dbReference type="Gene3D" id="3.30.2130.30">
    <property type="match status" value="1"/>
</dbReference>
<evidence type="ECO:0000256" key="14">
    <source>
        <dbReference type="ARBA" id="ARBA00066827"/>
    </source>
</evidence>
<keyword evidence="3 19" id="KW-0963">Cytoplasm</keyword>
<dbReference type="GO" id="GO:0009229">
    <property type="term" value="P:thiamine diphosphate biosynthetic process"/>
    <property type="evidence" value="ECO:0007669"/>
    <property type="project" value="UniProtKB-UniRule"/>
</dbReference>
<dbReference type="Gene3D" id="3.40.50.620">
    <property type="entry name" value="HUPs"/>
    <property type="match status" value="1"/>
</dbReference>
<evidence type="ECO:0000256" key="1">
    <source>
        <dbReference type="ARBA" id="ARBA00004496"/>
    </source>
</evidence>
<comment type="catalytic activity">
    <reaction evidence="10 19">
        <text>[ThiI sulfur-carrier protein]-S-sulfanyl-L-cysteine + a uridine in tRNA + 2 reduced [2Fe-2S]-[ferredoxin] + ATP + H(+) = [ThiI sulfur-carrier protein]-L-cysteine + a 4-thiouridine in tRNA + 2 oxidized [2Fe-2S]-[ferredoxin] + AMP + diphosphate</text>
        <dbReference type="Rhea" id="RHEA:24176"/>
        <dbReference type="Rhea" id="RHEA-COMP:10000"/>
        <dbReference type="Rhea" id="RHEA-COMP:10001"/>
        <dbReference type="Rhea" id="RHEA-COMP:13337"/>
        <dbReference type="Rhea" id="RHEA-COMP:13338"/>
        <dbReference type="Rhea" id="RHEA-COMP:13339"/>
        <dbReference type="Rhea" id="RHEA-COMP:13340"/>
        <dbReference type="ChEBI" id="CHEBI:15378"/>
        <dbReference type="ChEBI" id="CHEBI:29950"/>
        <dbReference type="ChEBI" id="CHEBI:30616"/>
        <dbReference type="ChEBI" id="CHEBI:33019"/>
        <dbReference type="ChEBI" id="CHEBI:33737"/>
        <dbReference type="ChEBI" id="CHEBI:33738"/>
        <dbReference type="ChEBI" id="CHEBI:61963"/>
        <dbReference type="ChEBI" id="CHEBI:65315"/>
        <dbReference type="ChEBI" id="CHEBI:136798"/>
        <dbReference type="ChEBI" id="CHEBI:456215"/>
        <dbReference type="EC" id="2.8.1.4"/>
    </reaction>
</comment>
<reference evidence="21 22" key="1">
    <citation type="journal article" date="2011" name="J. Bacteriol.">
        <title>Genome sequence of Brevibacillus laterosporus LMG 15441, a pathogen of invertebrates.</title>
        <authorList>
            <person name="Djukic M."/>
            <person name="Poehlein A."/>
            <person name="Thurmer A."/>
            <person name="Daniel R."/>
        </authorList>
    </citation>
    <scope>NUCLEOTIDE SEQUENCE [LARGE SCALE GENOMIC DNA]</scope>
    <source>
        <strain evidence="21 22">LMG 15441</strain>
    </source>
</reference>
<dbReference type="GO" id="GO:0002937">
    <property type="term" value="P:tRNA 4-thiouridine biosynthesis"/>
    <property type="evidence" value="ECO:0007669"/>
    <property type="project" value="TreeGrafter"/>
</dbReference>
<evidence type="ECO:0000256" key="9">
    <source>
        <dbReference type="ARBA" id="ARBA00022977"/>
    </source>
</evidence>
<sequence length="399" mass="45242">MNYDVILIRYGELALKGRNRDQFEDTLMRNVRNVLEVHPSVEVYRRYGRMYVQLNGENPYEVMEKLQAVFGITSISPTIQVEQTEEAIKEGTLRLVQSLTPAPRTFRVDTRRADKRYPMPSMDVNRMVGTHLLRNIEGLKVDLHQPEASVKIEIRTEGTFISSETLPCAGGLPVGASGKVLLLLSGGIDSPVAGWMTMKRGVRLEAIHFHSYPYTSERALEKVKDLAQKLTKWGGSVRLHTVPFTVIQEAIREHCPEEYNITIMRRFMMRIAEKVAQKRKALALATGESLGQVASQTLESMYTINHVVKIPILRPLVAMDKSEITDIARNIDTFDLSILPYEDCCTIFTPKNPATRPRVELAERYEQKLDVEALVNDAVARTELEEITAKPRDVVTDLF</sequence>
<evidence type="ECO:0000256" key="7">
    <source>
        <dbReference type="ARBA" id="ARBA00022840"/>
    </source>
</evidence>
<dbReference type="FunFam" id="3.40.50.620:FF:000053">
    <property type="entry name" value="Probable tRNA sulfurtransferase"/>
    <property type="match status" value="1"/>
</dbReference>
<dbReference type="KEGG" id="blr:BRLA_c038690"/>
<organism evidence="21 22">
    <name type="scientific">Brevibacillus laterosporus LMG 15441</name>
    <dbReference type="NCBI Taxonomy" id="1042163"/>
    <lineage>
        <taxon>Bacteria</taxon>
        <taxon>Bacillati</taxon>
        <taxon>Bacillota</taxon>
        <taxon>Bacilli</taxon>
        <taxon>Bacillales</taxon>
        <taxon>Paenibacillaceae</taxon>
        <taxon>Brevibacillus</taxon>
    </lineage>
</organism>
<evidence type="ECO:0000259" key="20">
    <source>
        <dbReference type="PROSITE" id="PS51165"/>
    </source>
</evidence>
<dbReference type="CDD" id="cd01712">
    <property type="entry name" value="PPase_ThiI"/>
    <property type="match status" value="1"/>
</dbReference>
<evidence type="ECO:0000256" key="15">
    <source>
        <dbReference type="ARBA" id="ARBA00071867"/>
    </source>
</evidence>
<dbReference type="SMART" id="SM00981">
    <property type="entry name" value="THUMP"/>
    <property type="match status" value="1"/>
</dbReference>
<evidence type="ECO:0000256" key="5">
    <source>
        <dbReference type="ARBA" id="ARBA00022679"/>
    </source>
</evidence>
<dbReference type="InterPro" id="IPR004114">
    <property type="entry name" value="THUMP_dom"/>
</dbReference>
<dbReference type="GO" id="GO:0004810">
    <property type="term" value="F:CCA tRNA nucleotidyltransferase activity"/>
    <property type="evidence" value="ECO:0007669"/>
    <property type="project" value="InterPro"/>
</dbReference>
<dbReference type="eggNOG" id="COG0301">
    <property type="taxonomic scope" value="Bacteria"/>
</dbReference>
<keyword evidence="7 19" id="KW-0067">ATP-binding</keyword>
<dbReference type="HOGENOM" id="CLU_037952_4_0_9"/>
<comment type="function">
    <text evidence="12 19">Catalyzes the ATP-dependent transfer of a sulfur to tRNA to produce 4-thiouridine in position 8 of tRNAs, which functions as a near-UV photosensor. Also catalyzes the transfer of sulfur to the sulfur carrier protein ThiS, forming ThiS-thiocarboxylate. This is a step in the synthesis of thiazole, in the thiamine biosynthesis pathway. The sulfur is donated as persulfide by IscS.</text>
</comment>
<protein>
    <recommendedName>
        <fullName evidence="15 19">Probable tRNA sulfurtransferase</fullName>
        <ecNumber evidence="14 19">2.8.1.4</ecNumber>
    </recommendedName>
    <alternativeName>
        <fullName evidence="16 19">Sulfur carrier protein ThiS sulfurtransferase</fullName>
    </alternativeName>
    <alternativeName>
        <fullName evidence="17 19">Thiamine biosynthesis protein ThiI</fullName>
    </alternativeName>
    <alternativeName>
        <fullName evidence="18 19">tRNA 4-thiouridine synthase</fullName>
    </alternativeName>
</protein>
<keyword evidence="8 19" id="KW-0694">RNA-binding</keyword>
<dbReference type="AlphaFoldDB" id="A0A075R669"/>
<dbReference type="RefSeq" id="WP_003338670.1">
    <property type="nucleotide sequence ID" value="NZ_CP007806.1"/>
</dbReference>
<dbReference type="CDD" id="cd11716">
    <property type="entry name" value="THUMP_ThiI"/>
    <property type="match status" value="1"/>
</dbReference>
<feature type="binding site" evidence="19">
    <location>
        <begin position="183"/>
        <end position="184"/>
    </location>
    <ligand>
        <name>ATP</name>
        <dbReference type="ChEBI" id="CHEBI:30616"/>
    </ligand>
</feature>
<comment type="subcellular location">
    <subcellularLocation>
        <location evidence="1 19">Cytoplasm</location>
    </subcellularLocation>
</comment>
<evidence type="ECO:0000256" key="10">
    <source>
        <dbReference type="ARBA" id="ARBA00050570"/>
    </source>
</evidence>
<dbReference type="SUPFAM" id="SSF52402">
    <property type="entry name" value="Adenine nucleotide alpha hydrolases-like"/>
    <property type="match status" value="1"/>
</dbReference>
<dbReference type="InterPro" id="IPR049962">
    <property type="entry name" value="THUMP_ThiI"/>
</dbReference>
<dbReference type="GO" id="GO:0000049">
    <property type="term" value="F:tRNA binding"/>
    <property type="evidence" value="ECO:0007669"/>
    <property type="project" value="UniProtKB-UniRule"/>
</dbReference>
<comment type="pathway">
    <text evidence="2 19">Cofactor biosynthesis; thiamine diphosphate biosynthesis.</text>
</comment>
<dbReference type="InterPro" id="IPR014729">
    <property type="entry name" value="Rossmann-like_a/b/a_fold"/>
</dbReference>
<dbReference type="GO" id="GO:0005829">
    <property type="term" value="C:cytosol"/>
    <property type="evidence" value="ECO:0007669"/>
    <property type="project" value="TreeGrafter"/>
</dbReference>
<evidence type="ECO:0000256" key="18">
    <source>
        <dbReference type="ARBA" id="ARBA00080570"/>
    </source>
</evidence>
<dbReference type="GO" id="GO:0005524">
    <property type="term" value="F:ATP binding"/>
    <property type="evidence" value="ECO:0007669"/>
    <property type="project" value="UniProtKB-UniRule"/>
</dbReference>
<dbReference type="Pfam" id="PF02568">
    <property type="entry name" value="ThiI"/>
    <property type="match status" value="1"/>
</dbReference>
<dbReference type="Pfam" id="PF22025">
    <property type="entry name" value="ThiI_fer"/>
    <property type="match status" value="1"/>
</dbReference>
<keyword evidence="6 19" id="KW-0547">Nucleotide-binding</keyword>
<feature type="binding site" evidence="19">
    <location>
        <position position="265"/>
    </location>
    <ligand>
        <name>ATP</name>
        <dbReference type="ChEBI" id="CHEBI:30616"/>
    </ligand>
</feature>
<dbReference type="GO" id="GO:0009228">
    <property type="term" value="P:thiamine biosynthetic process"/>
    <property type="evidence" value="ECO:0007669"/>
    <property type="project" value="UniProtKB-KW"/>
</dbReference>
<evidence type="ECO:0000256" key="3">
    <source>
        <dbReference type="ARBA" id="ARBA00022490"/>
    </source>
</evidence>
<evidence type="ECO:0000256" key="11">
    <source>
        <dbReference type="ARBA" id="ARBA00052330"/>
    </source>
</evidence>
<dbReference type="EMBL" id="CP007806">
    <property type="protein sequence ID" value="AIG28152.1"/>
    <property type="molecule type" value="Genomic_DNA"/>
</dbReference>
<keyword evidence="9 19" id="KW-0784">Thiamine biosynthesis</keyword>
<dbReference type="GO" id="GO:0052837">
    <property type="term" value="P:thiazole biosynthetic process"/>
    <property type="evidence" value="ECO:0007669"/>
    <property type="project" value="TreeGrafter"/>
</dbReference>
<evidence type="ECO:0000256" key="16">
    <source>
        <dbReference type="ARBA" id="ARBA00075337"/>
    </source>
</evidence>
<accession>A0A075R669</accession>
<evidence type="ECO:0000313" key="21">
    <source>
        <dbReference type="EMBL" id="AIG28152.1"/>
    </source>
</evidence>